<dbReference type="SUPFAM" id="SSF90123">
    <property type="entry name" value="ABC transporter transmembrane region"/>
    <property type="match status" value="1"/>
</dbReference>
<dbReference type="Pfam" id="PF00005">
    <property type="entry name" value="ABC_tran"/>
    <property type="match status" value="2"/>
</dbReference>
<dbReference type="PANTHER" id="PTHR24223:SF456">
    <property type="entry name" value="MULTIDRUG RESISTANCE-ASSOCIATED PROTEIN LETHAL(2)03659"/>
    <property type="match status" value="1"/>
</dbReference>
<keyword evidence="4 9" id="KW-0812">Transmembrane</keyword>
<feature type="transmembrane region" description="Helical" evidence="9">
    <location>
        <begin position="401"/>
        <end position="427"/>
    </location>
</feature>
<dbReference type="InterPro" id="IPR036640">
    <property type="entry name" value="ABC1_TM_sf"/>
</dbReference>
<sequence>MICKYEISNNFSYDSKSPTPDTEYYNNQVYEKFGYYWESQKYNKSYFDREINKSFKYYDSSGIFKFLFFNWVTNWAYSLSKSYIEPYKLHPLPINDQILYWQPIFSKHVSDGIVMLESHGYIGPNGRKYVKPVKSVLLRALFLTFWKRTLVVLLSVVTTNILSMNIAILVKYVLKLLNRKSFNLLKILFLLSTILFLQIVDGLCIENLTYYMYRLVHIIQYSISITVFQHGLCYRRCFFNNVNGTNALNVCNSVLHSCDPDSKCSENPHFCSSSRFQNKEITPRMFSFEFIDSYYISLFCESIVYTFNFFSNFIYGVILISFQMKVNMWVLFGVGVLFIFLMVVVEIMNTFVLDAIYKIKDYRIAKSIEIISALPIINKILYDDIAINVITECRNRELTLIVIRVFLTFLNKSLYVICNSLSFYILIRYFVKTINGVEIVTDIDTEGFLSTFYIFFKIIDSLNIIPHSIKRFVTAYTSYHRVSKFINNSSPNFYIRDNKFTGPTEMVYEVPNVTSELDKDVVVLYKDASFSWVHNRKDLDSLKYQAYLQNINFQLKRGEIAIISGNQGCGKSNFIKSVLGEMTLIEGSMAVVPLHTSMPIFYASQDIWLQQGTIRSNITFGHKFDEKIYKDVLKAVELETDISSWEKGDLRVVSNYAYCLSGGQRVRMEMARAIYAYLVFSKVNREYNRGQCAFLMCLDSPFHGLDPFVSRNVFNNLFNLKTGLLIKDDLAVIMSSSLLVLDKCIRTSDLNKFPNIPIYDVNKNAFEFNCYLQDVYSEKLPSDNFNYFTSITSPNHMNFFGKDMLKFCFSGSNTRIGRPAVTKLLYEHSFNAIVKNDYAGDKFNPYLLYFKAAGLTFLFFIVLTLVSSVMDNVKFILATNLSDYITKCATEYHEGTAPDLEAIKSSSNSLLHFFLIFICSIIILSLTSSVFLSLSCIYSSRKIHEYCIRSVFKNSSTVIKIKKFTSQVVTYLSSDIFQIDEGLGYVVSSSFITLIELFIHLATLFYLVPISIPIISVALYLIYMLFINHYVRSSKYLQMGSLESMGHINTVCENAISGSPICRSFKREWEFMHNLIEHTDYYMRCRFLNKSLISWTSILSNWSFSLTTFATLIIPILFDNFSKYKMKIGYFGLALSLSMNVIKTFNTFATSMARLEIYMCSVRRFQLFIPPGTKCVFEKKINIHEEDLVVNSSCTDVVAEKKRVLKRRVNEFKCNNKNVLLKLGFRPKINIIDIMKYLPPEHTGVVLKDVCVYTTPQMNIEGRILNIDAAAQRSDIIGLIGRTGAGKTTLLSVLQNTIRNRTGQVLLDGIDLKEIPRSALRQIIGVLPQLPFVFKGWTIRRFLDPRKLFSDDEINEALDDCGLLDFVNNLQGGKRLDSVIIAEDILVESKEEESSTRKTNTSLSFKSETRLTMDSLKYYYDESDMLLSSSQLRTLAFANLVLYRTFYRMILIDEPPSDNCALQDRFNHDLGVPIYELIQKYFNHCCTFIAAHEANVLRMCTSVWVIHSGSIIRTVKVEEISANESISNIIEQSVNNKVM</sequence>
<feature type="transmembrane region" description="Helical" evidence="9">
    <location>
        <begin position="328"/>
        <end position="353"/>
    </location>
</feature>
<dbReference type="GO" id="GO:0016020">
    <property type="term" value="C:membrane"/>
    <property type="evidence" value="ECO:0007669"/>
    <property type="project" value="UniProtKB-SubCell"/>
</dbReference>
<dbReference type="PROSITE" id="PS50929">
    <property type="entry name" value="ABC_TM1F"/>
    <property type="match status" value="1"/>
</dbReference>
<dbReference type="InterPro" id="IPR027417">
    <property type="entry name" value="P-loop_NTPase"/>
</dbReference>
<protein>
    <submittedName>
        <fullName evidence="12">(Subtelomeric) ABC-transporter protein family member, putative</fullName>
    </submittedName>
</protein>
<dbReference type="InterPro" id="IPR003593">
    <property type="entry name" value="AAA+_ATPase"/>
</dbReference>
<evidence type="ECO:0000256" key="3">
    <source>
        <dbReference type="ARBA" id="ARBA00022448"/>
    </source>
</evidence>
<organism evidence="12">
    <name type="scientific">Theileria annulata</name>
    <dbReference type="NCBI Taxonomy" id="5874"/>
    <lineage>
        <taxon>Eukaryota</taxon>
        <taxon>Sar</taxon>
        <taxon>Alveolata</taxon>
        <taxon>Apicomplexa</taxon>
        <taxon>Aconoidasida</taxon>
        <taxon>Piroplasmida</taxon>
        <taxon>Theileriidae</taxon>
        <taxon>Theileria</taxon>
    </lineage>
</organism>
<dbReference type="InterPro" id="IPR011527">
    <property type="entry name" value="ABC1_TM_dom"/>
</dbReference>
<evidence type="ECO:0000313" key="13">
    <source>
        <dbReference type="EMBL" id="SVP91747.1"/>
    </source>
</evidence>
<name>A0A3B0NAT1_THEAN</name>
<proteinExistence type="inferred from homology"/>
<dbReference type="GO" id="GO:0005524">
    <property type="term" value="F:ATP binding"/>
    <property type="evidence" value="ECO:0007669"/>
    <property type="project" value="UniProtKB-KW"/>
</dbReference>
<keyword evidence="8 9" id="KW-0472">Membrane</keyword>
<reference evidence="12" key="1">
    <citation type="submission" date="2018-07" db="EMBL/GenBank/DDBJ databases">
        <authorList>
            <person name="Quirk P.G."/>
            <person name="Krulwich T.A."/>
        </authorList>
    </citation>
    <scope>NUCLEOTIDE SEQUENCE</scope>
    <source>
        <strain evidence="12">Anand</strain>
    </source>
</reference>
<accession>A0A3B0NAT1</accession>
<feature type="transmembrane region" description="Helical" evidence="9">
    <location>
        <begin position="1130"/>
        <end position="1149"/>
    </location>
</feature>
<feature type="transmembrane region" description="Helical" evidence="9">
    <location>
        <begin position="1092"/>
        <end position="1118"/>
    </location>
</feature>
<feature type="domain" description="ABC transporter" evidence="10">
    <location>
        <begin position="1245"/>
        <end position="1533"/>
    </location>
</feature>
<dbReference type="PANTHER" id="PTHR24223">
    <property type="entry name" value="ATP-BINDING CASSETTE SUB-FAMILY C"/>
    <property type="match status" value="1"/>
</dbReference>
<dbReference type="VEuPathDB" id="PiroplasmaDB:TA12900"/>
<evidence type="ECO:0000313" key="12">
    <source>
        <dbReference type="EMBL" id="SVP91398.1"/>
    </source>
</evidence>
<dbReference type="SMART" id="SM00382">
    <property type="entry name" value="AAA"/>
    <property type="match status" value="2"/>
</dbReference>
<dbReference type="PROSITE" id="PS50893">
    <property type="entry name" value="ABC_TRANSPORTER_2"/>
    <property type="match status" value="2"/>
</dbReference>
<evidence type="ECO:0000256" key="2">
    <source>
        <dbReference type="ARBA" id="ARBA00009726"/>
    </source>
</evidence>
<feature type="transmembrane region" description="Helical" evidence="9">
    <location>
        <begin position="983"/>
        <end position="1006"/>
    </location>
</feature>
<keyword evidence="6" id="KW-0067">ATP-binding</keyword>
<evidence type="ECO:0000259" key="11">
    <source>
        <dbReference type="PROSITE" id="PS50929"/>
    </source>
</evidence>
<keyword evidence="7 9" id="KW-1133">Transmembrane helix</keyword>
<comment type="similarity">
    <text evidence="2">Belongs to the ABC transporter superfamily. ABCC family. Conjugate transporter (TC 3.A.1.208) subfamily.</text>
</comment>
<evidence type="ECO:0000256" key="7">
    <source>
        <dbReference type="ARBA" id="ARBA00022989"/>
    </source>
</evidence>
<dbReference type="SUPFAM" id="SSF52540">
    <property type="entry name" value="P-loop containing nucleoside triphosphate hydrolases"/>
    <property type="match status" value="2"/>
</dbReference>
<gene>
    <name evidence="12" type="ORF">TAT_000178000</name>
    <name evidence="13" type="ORF">TAV_000178200</name>
</gene>
<dbReference type="Pfam" id="PF00664">
    <property type="entry name" value="ABC_membrane"/>
    <property type="match status" value="1"/>
</dbReference>
<feature type="transmembrane region" description="Helical" evidence="9">
    <location>
        <begin position="294"/>
        <end position="322"/>
    </location>
</feature>
<feature type="transmembrane region" description="Helical" evidence="9">
    <location>
        <begin position="848"/>
        <end position="870"/>
    </location>
</feature>
<dbReference type="InterPro" id="IPR017871">
    <property type="entry name" value="ABC_transporter-like_CS"/>
</dbReference>
<feature type="transmembrane region" description="Helical" evidence="9">
    <location>
        <begin position="184"/>
        <end position="205"/>
    </location>
</feature>
<dbReference type="EMBL" id="UIVS01000002">
    <property type="protein sequence ID" value="SVP91747.1"/>
    <property type="molecule type" value="Genomic_DNA"/>
</dbReference>
<evidence type="ECO:0000256" key="1">
    <source>
        <dbReference type="ARBA" id="ARBA00004141"/>
    </source>
</evidence>
<dbReference type="PROSITE" id="PS00211">
    <property type="entry name" value="ABC_TRANSPORTER_1"/>
    <property type="match status" value="1"/>
</dbReference>
<evidence type="ECO:0000256" key="5">
    <source>
        <dbReference type="ARBA" id="ARBA00022741"/>
    </source>
</evidence>
<feature type="transmembrane region" description="Helical" evidence="9">
    <location>
        <begin position="447"/>
        <end position="465"/>
    </location>
</feature>
<dbReference type="InterPro" id="IPR050173">
    <property type="entry name" value="ABC_transporter_C-like"/>
</dbReference>
<feature type="transmembrane region" description="Helical" evidence="9">
    <location>
        <begin position="149"/>
        <end position="172"/>
    </location>
</feature>
<dbReference type="GO" id="GO:0140359">
    <property type="term" value="F:ABC-type transporter activity"/>
    <property type="evidence" value="ECO:0007669"/>
    <property type="project" value="InterPro"/>
</dbReference>
<dbReference type="Gene3D" id="3.40.50.300">
    <property type="entry name" value="P-loop containing nucleotide triphosphate hydrolases"/>
    <property type="match status" value="2"/>
</dbReference>
<keyword evidence="3" id="KW-0813">Transport</keyword>
<comment type="subcellular location">
    <subcellularLocation>
        <location evidence="1">Membrane</location>
        <topology evidence="1">Multi-pass membrane protein</topology>
    </subcellularLocation>
</comment>
<feature type="domain" description="ABC transmembrane type-1" evidence="11">
    <location>
        <begin position="858"/>
        <end position="1156"/>
    </location>
</feature>
<evidence type="ECO:0000256" key="9">
    <source>
        <dbReference type="SAM" id="Phobius"/>
    </source>
</evidence>
<evidence type="ECO:0000256" key="8">
    <source>
        <dbReference type="ARBA" id="ARBA00023136"/>
    </source>
</evidence>
<dbReference type="GO" id="GO:0016887">
    <property type="term" value="F:ATP hydrolysis activity"/>
    <property type="evidence" value="ECO:0007669"/>
    <property type="project" value="InterPro"/>
</dbReference>
<evidence type="ECO:0000259" key="10">
    <source>
        <dbReference type="PROSITE" id="PS50893"/>
    </source>
</evidence>
<feature type="domain" description="ABC transporter" evidence="10">
    <location>
        <begin position="523"/>
        <end position="760"/>
    </location>
</feature>
<dbReference type="InterPro" id="IPR003439">
    <property type="entry name" value="ABC_transporter-like_ATP-bd"/>
</dbReference>
<dbReference type="EMBL" id="UIVT01000002">
    <property type="protein sequence ID" value="SVP91398.1"/>
    <property type="molecule type" value="Genomic_DNA"/>
</dbReference>
<dbReference type="Gene3D" id="1.20.1560.10">
    <property type="entry name" value="ABC transporter type 1, transmembrane domain"/>
    <property type="match status" value="1"/>
</dbReference>
<feature type="transmembrane region" description="Helical" evidence="9">
    <location>
        <begin position="910"/>
        <end position="934"/>
    </location>
</feature>
<feature type="transmembrane region" description="Helical" evidence="9">
    <location>
        <begin position="1012"/>
        <end position="1031"/>
    </location>
</feature>
<evidence type="ECO:0000256" key="4">
    <source>
        <dbReference type="ARBA" id="ARBA00022692"/>
    </source>
</evidence>
<keyword evidence="5" id="KW-0547">Nucleotide-binding</keyword>
<evidence type="ECO:0000256" key="6">
    <source>
        <dbReference type="ARBA" id="ARBA00022840"/>
    </source>
</evidence>